<reference evidence="1 2" key="1">
    <citation type="submission" date="2024-09" db="EMBL/GenBank/DDBJ databases">
        <authorList>
            <person name="Sun Q."/>
            <person name="Mori K."/>
        </authorList>
    </citation>
    <scope>NUCLEOTIDE SEQUENCE [LARGE SCALE GENOMIC DNA]</scope>
    <source>
        <strain evidence="1 2">NCAIM B.01794</strain>
    </source>
</reference>
<dbReference type="RefSeq" id="WP_376947946.1">
    <property type="nucleotide sequence ID" value="NZ_CP171449.1"/>
</dbReference>
<dbReference type="EC" id="2.4.-.-" evidence="1"/>
<dbReference type="SUPFAM" id="SSF53448">
    <property type="entry name" value="Nucleotide-diphospho-sugar transferases"/>
    <property type="match status" value="1"/>
</dbReference>
<dbReference type="EMBL" id="JBHLSS010000107">
    <property type="protein sequence ID" value="MFC0711168.1"/>
    <property type="molecule type" value="Genomic_DNA"/>
</dbReference>
<accession>A0ABV6SPM4</accession>
<dbReference type="InterPro" id="IPR029044">
    <property type="entry name" value="Nucleotide-diphossugar_trans"/>
</dbReference>
<sequence>MKLSILIVAYDCSMENSATLTSILASKLGFDGARLCFWNNGPHYMNPLPGTLAALAEQSLEVSIRQTCQNAPLSWIYNYFIKNFPGDQYIILDHDSTLSNEYLQHLLARKKTVLGIPTILVEGEPQYPRANRRFSLGPYTNRDDVFSIGSGLLLSHKATRCIENAYGNIFDDNFALYGVDISFFKRIQKLGLTEKLEPLPGFEHSLSRLKPETKELKHFRRVEKSYYFGLMLRHYPSLRRLRILLKQLLRLPLGRNKLLFTKAFKAFLTGQHERCRLPPLEKLIH</sequence>
<evidence type="ECO:0000313" key="2">
    <source>
        <dbReference type="Proteomes" id="UP001589891"/>
    </source>
</evidence>
<organism evidence="1 2">
    <name type="scientific">Azorhizophilus paspali</name>
    <name type="common">Azotobacter paspali</name>
    <dbReference type="NCBI Taxonomy" id="69963"/>
    <lineage>
        <taxon>Bacteria</taxon>
        <taxon>Pseudomonadati</taxon>
        <taxon>Pseudomonadota</taxon>
        <taxon>Gammaproteobacteria</taxon>
        <taxon>Pseudomonadales</taxon>
        <taxon>Pseudomonadaceae</taxon>
        <taxon>Azorhizophilus</taxon>
    </lineage>
</organism>
<dbReference type="GO" id="GO:0016757">
    <property type="term" value="F:glycosyltransferase activity"/>
    <property type="evidence" value="ECO:0007669"/>
    <property type="project" value="UniProtKB-KW"/>
</dbReference>
<keyword evidence="2" id="KW-1185">Reference proteome</keyword>
<proteinExistence type="predicted"/>
<comment type="caution">
    <text evidence="1">The sequence shown here is derived from an EMBL/GenBank/DDBJ whole genome shotgun (WGS) entry which is preliminary data.</text>
</comment>
<gene>
    <name evidence="1" type="ORF">ACFFGX_16970</name>
</gene>
<name>A0ABV6SPM4_AZOPA</name>
<dbReference type="Proteomes" id="UP001589891">
    <property type="component" value="Unassembled WGS sequence"/>
</dbReference>
<dbReference type="Gene3D" id="3.90.550.10">
    <property type="entry name" value="Spore Coat Polysaccharide Biosynthesis Protein SpsA, Chain A"/>
    <property type="match status" value="1"/>
</dbReference>
<protein>
    <submittedName>
        <fullName evidence="1">Glycosyltransferase family 2 protein</fullName>
        <ecNumber evidence="1">2.4.-.-</ecNumber>
    </submittedName>
</protein>
<keyword evidence="1" id="KW-0328">Glycosyltransferase</keyword>
<evidence type="ECO:0000313" key="1">
    <source>
        <dbReference type="EMBL" id="MFC0711168.1"/>
    </source>
</evidence>
<keyword evidence="1" id="KW-0808">Transferase</keyword>